<dbReference type="RefSeq" id="WP_192154501.1">
    <property type="nucleotide sequence ID" value="NZ_JADIKK010000008.1"/>
</dbReference>
<sequence>MLEFKSAAFDAADFFLQPPSIKFGLGSCLREAVAAMPGSPRRFASLIGEPSPHMA</sequence>
<organism evidence="1 2">
    <name type="scientific">Rhodanobacter hydrolyticus</name>
    <dbReference type="NCBI Taxonomy" id="2250595"/>
    <lineage>
        <taxon>Bacteria</taxon>
        <taxon>Pseudomonadati</taxon>
        <taxon>Pseudomonadota</taxon>
        <taxon>Gammaproteobacteria</taxon>
        <taxon>Lysobacterales</taxon>
        <taxon>Rhodanobacteraceae</taxon>
        <taxon>Rhodanobacter</taxon>
    </lineage>
</organism>
<protein>
    <submittedName>
        <fullName evidence="1">Uncharacterized protein</fullName>
    </submittedName>
</protein>
<evidence type="ECO:0000313" key="2">
    <source>
        <dbReference type="Proteomes" id="UP001620339"/>
    </source>
</evidence>
<dbReference type="Proteomes" id="UP001620339">
    <property type="component" value="Unassembled WGS sequence"/>
</dbReference>
<dbReference type="EMBL" id="JADIKK010000008">
    <property type="protein sequence ID" value="MFK2877001.1"/>
    <property type="molecule type" value="Genomic_DNA"/>
</dbReference>
<keyword evidence="2" id="KW-1185">Reference proteome</keyword>
<comment type="caution">
    <text evidence="1">The sequence shown here is derived from an EMBL/GenBank/DDBJ whole genome shotgun (WGS) entry which is preliminary data.</text>
</comment>
<gene>
    <name evidence="1" type="ORF">ISP25_07980</name>
</gene>
<name>A0ABW8J404_9GAMM</name>
<accession>A0ABW8J404</accession>
<evidence type="ECO:0000313" key="1">
    <source>
        <dbReference type="EMBL" id="MFK2877001.1"/>
    </source>
</evidence>
<proteinExistence type="predicted"/>
<reference evidence="1 2" key="1">
    <citation type="submission" date="2020-10" db="EMBL/GenBank/DDBJ databases">
        <title>Phylogeny of dyella-like bacteria.</title>
        <authorList>
            <person name="Fu J."/>
        </authorList>
    </citation>
    <scope>NUCLEOTIDE SEQUENCE [LARGE SCALE GENOMIC DNA]</scope>
    <source>
        <strain evidence="1 2">KACC 19113</strain>
    </source>
</reference>